<dbReference type="PANTHER" id="PTHR30203:SF33">
    <property type="entry name" value="BLR4455 PROTEIN"/>
    <property type="match status" value="1"/>
</dbReference>
<dbReference type="Gene3D" id="1.20.1600.10">
    <property type="entry name" value="Outer membrane efflux proteins (OEP)"/>
    <property type="match status" value="2"/>
</dbReference>
<accession>A0A517ZC32</accession>
<feature type="coiled-coil region" evidence="1">
    <location>
        <begin position="521"/>
        <end position="555"/>
    </location>
</feature>
<reference evidence="3 4" key="1">
    <citation type="submission" date="2019-02" db="EMBL/GenBank/DDBJ databases">
        <title>Deep-cultivation of Planctomycetes and their phenomic and genomic characterization uncovers novel biology.</title>
        <authorList>
            <person name="Wiegand S."/>
            <person name="Jogler M."/>
            <person name="Boedeker C."/>
            <person name="Pinto D."/>
            <person name="Vollmers J."/>
            <person name="Rivas-Marin E."/>
            <person name="Kohn T."/>
            <person name="Peeters S.H."/>
            <person name="Heuer A."/>
            <person name="Rast P."/>
            <person name="Oberbeckmann S."/>
            <person name="Bunk B."/>
            <person name="Jeske O."/>
            <person name="Meyerdierks A."/>
            <person name="Storesund J.E."/>
            <person name="Kallscheuer N."/>
            <person name="Luecker S."/>
            <person name="Lage O.M."/>
            <person name="Pohl T."/>
            <person name="Merkel B.J."/>
            <person name="Hornburger P."/>
            <person name="Mueller R.-W."/>
            <person name="Bruemmer F."/>
            <person name="Labrenz M."/>
            <person name="Spormann A.M."/>
            <person name="Op den Camp H."/>
            <person name="Overmann J."/>
            <person name="Amann R."/>
            <person name="Jetten M.S.M."/>
            <person name="Mascher T."/>
            <person name="Medema M.H."/>
            <person name="Devos D.P."/>
            <person name="Kaster A.-K."/>
            <person name="Ovreas L."/>
            <person name="Rohde M."/>
            <person name="Galperin M.Y."/>
            <person name="Jogler C."/>
        </authorList>
    </citation>
    <scope>NUCLEOTIDE SEQUENCE [LARGE SCALE GENOMIC DNA]</scope>
    <source>
        <strain evidence="3 4">Mal4</strain>
    </source>
</reference>
<dbReference type="EMBL" id="CP036275">
    <property type="protein sequence ID" value="QDU40000.1"/>
    <property type="molecule type" value="Genomic_DNA"/>
</dbReference>
<evidence type="ECO:0000256" key="2">
    <source>
        <dbReference type="SAM" id="MobiDB-lite"/>
    </source>
</evidence>
<dbReference type="InterPro" id="IPR010131">
    <property type="entry name" value="MdtP/NodT-like"/>
</dbReference>
<feature type="coiled-coil region" evidence="1">
    <location>
        <begin position="369"/>
        <end position="424"/>
    </location>
</feature>
<keyword evidence="1" id="KW-0175">Coiled coil</keyword>
<evidence type="ECO:0008006" key="5">
    <source>
        <dbReference type="Google" id="ProtNLM"/>
    </source>
</evidence>
<dbReference type="RefSeq" id="WP_145371127.1">
    <property type="nucleotide sequence ID" value="NZ_CP036275.1"/>
</dbReference>
<feature type="region of interest" description="Disordered" evidence="2">
    <location>
        <begin position="750"/>
        <end position="770"/>
    </location>
</feature>
<feature type="compositionally biased region" description="Low complexity" evidence="2">
    <location>
        <begin position="919"/>
        <end position="936"/>
    </location>
</feature>
<name>A0A517ZC32_9PLAN</name>
<dbReference type="KEGG" id="mri:Mal4_43540"/>
<proteinExistence type="predicted"/>
<dbReference type="Proteomes" id="UP000320496">
    <property type="component" value="Chromosome"/>
</dbReference>
<feature type="region of interest" description="Disordered" evidence="2">
    <location>
        <begin position="899"/>
        <end position="990"/>
    </location>
</feature>
<dbReference type="AlphaFoldDB" id="A0A517ZC32"/>
<gene>
    <name evidence="3" type="ORF">Mal4_43540</name>
</gene>
<evidence type="ECO:0000256" key="1">
    <source>
        <dbReference type="SAM" id="Coils"/>
    </source>
</evidence>
<dbReference type="OrthoDB" id="235971at2"/>
<evidence type="ECO:0000313" key="4">
    <source>
        <dbReference type="Proteomes" id="UP000320496"/>
    </source>
</evidence>
<keyword evidence="4" id="KW-1185">Reference proteome</keyword>
<sequence>MLSARWRWGARLLLGATLGGMTIGTVGCHRSYYREQADIEATALIYEKSDDPRWAVHDFTIQPDRRSRYADPYNPDFPPMPPDDPASHQLMHCVYGKKGYSKWDENGHIVDLENPGWEMYLGEYARFDEDGNVLLGLEDAVRIARIHSPDYQEELETLYLSALDVSTERFRFDVQFFGNVDLTTQHLGQVRPGGELNALTLDTGLTARKQLATAGELLVGFANSTVWEFTGNDSTFTTSLLNFSFIQPLLRAGGRAVALEQLTIAERTLLGNLRAMERYRQGFFTDIAIGESGVQGPQRRGGFFGGTGLTGFTGTGSGGFGGVGAATGFGGGFGGGGAGGATGGGSGFAGGGAGTVGGFIGLLQRLQQIRNTENALNLQLRTLALLEANLDAGLIDIAQVDQFRQSIETERANLLQARNALESSFDNFKRDTLGLPPDLPMALDDQYIHQFQFISPSLSETQGLINEDLDTFGELALEPEPERLRATFDRLDADREALLAHVNDIPVDFDKLMDAAPKRLAAMTETERNLFERDVERLRDNLESLRQRLNGIGDAVATLRETLTDENTSVIADSIVEQFTELKNIAGELSLVQARARLEAITVEKIDLTPEVALEIARANRLDWMNNRAALVDTWRLIEFNANRLKSDLSIEFEGDIQTVGNNPVRFRDSNGSLRASIQFDPPLTRLTERNNFRQQLIEYQQSRRQMIQFEDGIHQTMRQILRDIEQLRVNLEIQRRAVTIAIRRVDQTRETLSEPVPPTQPGQPPQALGPTAAQNLLFALSDLRNTQDNLMSVWLNYEAAIMRLYRELGIMAIDADNMWDRQPIFLSDRMDASEDPLPPAVPPEWFQQLDTPPEPGDADLQQVPPAPPADDQGPQLPGDPQAAEEPRSLIRLTGWLDREKEQAVTGPNDPPQEPSQLATAPDASTPAADVPPTVVEMLSKLRSSGQPSPKQRPVRPSRPGPATHFRIVAPPDTKSAPTGRVAEQPPVGE</sequence>
<protein>
    <recommendedName>
        <fullName evidence="5">Outer membrane efflux protein</fullName>
    </recommendedName>
</protein>
<feature type="compositionally biased region" description="Pro residues" evidence="2">
    <location>
        <begin position="756"/>
        <end position="765"/>
    </location>
</feature>
<dbReference type="PANTHER" id="PTHR30203">
    <property type="entry name" value="OUTER MEMBRANE CATION EFFLUX PROTEIN"/>
    <property type="match status" value="1"/>
</dbReference>
<evidence type="ECO:0000313" key="3">
    <source>
        <dbReference type="EMBL" id="QDU40000.1"/>
    </source>
</evidence>
<feature type="compositionally biased region" description="Low complexity" evidence="2">
    <location>
        <begin position="859"/>
        <end position="884"/>
    </location>
</feature>
<dbReference type="SUPFAM" id="SSF56954">
    <property type="entry name" value="Outer membrane efflux proteins (OEP)"/>
    <property type="match status" value="1"/>
</dbReference>
<dbReference type="PROSITE" id="PS51257">
    <property type="entry name" value="PROKAR_LIPOPROTEIN"/>
    <property type="match status" value="1"/>
</dbReference>
<feature type="region of interest" description="Disordered" evidence="2">
    <location>
        <begin position="831"/>
        <end position="886"/>
    </location>
</feature>
<organism evidence="3 4">
    <name type="scientific">Maioricimonas rarisocia</name>
    <dbReference type="NCBI Taxonomy" id="2528026"/>
    <lineage>
        <taxon>Bacteria</taxon>
        <taxon>Pseudomonadati</taxon>
        <taxon>Planctomycetota</taxon>
        <taxon>Planctomycetia</taxon>
        <taxon>Planctomycetales</taxon>
        <taxon>Planctomycetaceae</taxon>
        <taxon>Maioricimonas</taxon>
    </lineage>
</organism>